<dbReference type="InterPro" id="IPR000064">
    <property type="entry name" value="NLP_P60_dom"/>
</dbReference>
<dbReference type="PROSITE" id="PS51935">
    <property type="entry name" value="NLPC_P60"/>
    <property type="match status" value="1"/>
</dbReference>
<dbReference type="InterPro" id="IPR041382">
    <property type="entry name" value="SH3_16"/>
</dbReference>
<dbReference type="GO" id="GO:0006508">
    <property type="term" value="P:proteolysis"/>
    <property type="evidence" value="ECO:0007669"/>
    <property type="project" value="UniProtKB-KW"/>
</dbReference>
<dbReference type="InterPro" id="IPR036028">
    <property type="entry name" value="SH3-like_dom_sf"/>
</dbReference>
<dbReference type="Pfam" id="PF18348">
    <property type="entry name" value="SH3_16"/>
    <property type="match status" value="1"/>
</dbReference>
<dbReference type="SUPFAM" id="SSF54001">
    <property type="entry name" value="Cysteine proteinases"/>
    <property type="match status" value="1"/>
</dbReference>
<protein>
    <submittedName>
        <fullName evidence="6">NlpC/P60 family protein</fullName>
    </submittedName>
</protein>
<dbReference type="InterPro" id="IPR051202">
    <property type="entry name" value="Peptidase_C40"/>
</dbReference>
<dbReference type="RefSeq" id="WP_097155079.1">
    <property type="nucleotide sequence ID" value="NZ_OBEL01000005.1"/>
</dbReference>
<dbReference type="InterPro" id="IPR038765">
    <property type="entry name" value="Papain-like_cys_pep_sf"/>
</dbReference>
<keyword evidence="3" id="KW-0378">Hydrolase</keyword>
<dbReference type="EMBL" id="OBEL01000005">
    <property type="protein sequence ID" value="SNZ20720.1"/>
    <property type="molecule type" value="Genomic_DNA"/>
</dbReference>
<accession>A0A285PG69</accession>
<gene>
    <name evidence="6" type="ORF">SAMN06265368_3830</name>
</gene>
<dbReference type="Proteomes" id="UP000219439">
    <property type="component" value="Unassembled WGS sequence"/>
</dbReference>
<reference evidence="6 7" key="1">
    <citation type="submission" date="2017-09" db="EMBL/GenBank/DDBJ databases">
        <authorList>
            <person name="Ehlers B."/>
            <person name="Leendertz F.H."/>
        </authorList>
    </citation>
    <scope>NUCLEOTIDE SEQUENCE [LARGE SCALE GENOMIC DNA]</scope>
    <source>
        <strain evidence="6 7">DSM 18289</strain>
    </source>
</reference>
<dbReference type="OrthoDB" id="9813368at2"/>
<dbReference type="GO" id="GO:0008234">
    <property type="term" value="F:cysteine-type peptidase activity"/>
    <property type="evidence" value="ECO:0007669"/>
    <property type="project" value="UniProtKB-KW"/>
</dbReference>
<dbReference type="Gene3D" id="2.30.30.40">
    <property type="entry name" value="SH3 Domains"/>
    <property type="match status" value="1"/>
</dbReference>
<evidence type="ECO:0000256" key="2">
    <source>
        <dbReference type="ARBA" id="ARBA00022670"/>
    </source>
</evidence>
<organism evidence="6 7">
    <name type="scientific">Cohaesibacter gelatinilyticus</name>
    <dbReference type="NCBI Taxonomy" id="372072"/>
    <lineage>
        <taxon>Bacteria</taxon>
        <taxon>Pseudomonadati</taxon>
        <taxon>Pseudomonadota</taxon>
        <taxon>Alphaproteobacteria</taxon>
        <taxon>Hyphomicrobiales</taxon>
        <taxon>Cohaesibacteraceae</taxon>
    </lineage>
</organism>
<sequence>MLNPSLNAYRSDLADIRLEGQVEAEHFIQPTIMRIAVPIAPLKREPDPKGGLDSQILLGEVVRVFEQREDGWSWVQQESDGYVGYLPSNSLGPYRNEEGGEPTFHICVPRTFVYPEPDLKIPASTFLSLGAGVVLGEAIETRGTTYRKVLNLPQLQGQEGWIVTQHARPVMEKSKDFVAEAESLIGTPYLWGGKSSLGIDCSGLVQLACRMAGIEVMRDASMQEKSAGEALDFADELPALQRGDLIFWPGHVGIMCDAKTLLHANGHHMAVASEPLEGALERIANHDYGDMRSIRRLAPQ</sequence>
<evidence type="ECO:0000259" key="5">
    <source>
        <dbReference type="PROSITE" id="PS51935"/>
    </source>
</evidence>
<name>A0A285PG69_9HYPH</name>
<evidence type="ECO:0000256" key="1">
    <source>
        <dbReference type="ARBA" id="ARBA00007074"/>
    </source>
</evidence>
<comment type="similarity">
    <text evidence="1">Belongs to the peptidase C40 family.</text>
</comment>
<evidence type="ECO:0000256" key="3">
    <source>
        <dbReference type="ARBA" id="ARBA00022801"/>
    </source>
</evidence>
<dbReference type="Gene3D" id="3.90.1720.10">
    <property type="entry name" value="endopeptidase domain like (from Nostoc punctiforme)"/>
    <property type="match status" value="1"/>
</dbReference>
<dbReference type="SUPFAM" id="SSF50044">
    <property type="entry name" value="SH3-domain"/>
    <property type="match status" value="1"/>
</dbReference>
<keyword evidence="4" id="KW-0788">Thiol protease</keyword>
<keyword evidence="7" id="KW-1185">Reference proteome</keyword>
<dbReference type="PANTHER" id="PTHR47053:SF1">
    <property type="entry name" value="MUREIN DD-ENDOPEPTIDASE MEPH-RELATED"/>
    <property type="match status" value="1"/>
</dbReference>
<proteinExistence type="inferred from homology"/>
<feature type="domain" description="NlpC/P60" evidence="5">
    <location>
        <begin position="171"/>
        <end position="294"/>
    </location>
</feature>
<evidence type="ECO:0000256" key="4">
    <source>
        <dbReference type="ARBA" id="ARBA00022807"/>
    </source>
</evidence>
<dbReference type="Pfam" id="PF00877">
    <property type="entry name" value="NLPC_P60"/>
    <property type="match status" value="1"/>
</dbReference>
<evidence type="ECO:0000313" key="6">
    <source>
        <dbReference type="EMBL" id="SNZ20720.1"/>
    </source>
</evidence>
<dbReference type="PANTHER" id="PTHR47053">
    <property type="entry name" value="MUREIN DD-ENDOPEPTIDASE MEPH-RELATED"/>
    <property type="match status" value="1"/>
</dbReference>
<dbReference type="AlphaFoldDB" id="A0A285PG69"/>
<keyword evidence="2" id="KW-0645">Protease</keyword>
<evidence type="ECO:0000313" key="7">
    <source>
        <dbReference type="Proteomes" id="UP000219439"/>
    </source>
</evidence>